<dbReference type="InterPro" id="IPR018357">
    <property type="entry name" value="Hexapep_transf_CS"/>
</dbReference>
<dbReference type="FunFam" id="2.160.10.10:FF:000025">
    <property type="entry name" value="Hexapeptide-repeat containing-acetyltransferase"/>
    <property type="match status" value="1"/>
</dbReference>
<evidence type="ECO:0000259" key="8">
    <source>
        <dbReference type="SMART" id="SM01266"/>
    </source>
</evidence>
<dbReference type="Gene3D" id="2.160.10.10">
    <property type="entry name" value="Hexapeptide repeat proteins"/>
    <property type="match status" value="1"/>
</dbReference>
<dbReference type="InterPro" id="IPR011004">
    <property type="entry name" value="Trimer_LpxA-like_sf"/>
</dbReference>
<dbReference type="OrthoDB" id="9815592at2"/>
<dbReference type="PANTHER" id="PTHR23416:SF23">
    <property type="entry name" value="ACETYLTRANSFERASE C18B11.09C-RELATED"/>
    <property type="match status" value="1"/>
</dbReference>
<evidence type="ECO:0000313" key="10">
    <source>
        <dbReference type="Proteomes" id="UP000291106"/>
    </source>
</evidence>
<keyword evidence="10" id="KW-1185">Reference proteome</keyword>
<dbReference type="EMBL" id="CP036200">
    <property type="protein sequence ID" value="QBF84679.1"/>
    <property type="molecule type" value="Genomic_DNA"/>
</dbReference>
<evidence type="ECO:0000256" key="7">
    <source>
        <dbReference type="ARBA" id="ARBA00067695"/>
    </source>
</evidence>
<dbReference type="Proteomes" id="UP000291106">
    <property type="component" value="Chromosome"/>
</dbReference>
<dbReference type="GO" id="GO:0005829">
    <property type="term" value="C:cytosol"/>
    <property type="evidence" value="ECO:0007669"/>
    <property type="project" value="TreeGrafter"/>
</dbReference>
<reference evidence="9 10" key="1">
    <citation type="submission" date="2019-02" db="EMBL/GenBank/DDBJ databases">
        <title>Shewanella sp. D4-2 isolated from Dokdo Island.</title>
        <authorList>
            <person name="Baek K."/>
        </authorList>
    </citation>
    <scope>NUCLEOTIDE SEQUENCE [LARGE SCALE GENOMIC DNA]</scope>
    <source>
        <strain evidence="9 10">D4-2</strain>
    </source>
</reference>
<dbReference type="InterPro" id="IPR024688">
    <property type="entry name" value="Mac_dom"/>
</dbReference>
<dbReference type="KEGG" id="smai:EXU30_19865"/>
<evidence type="ECO:0000313" key="9">
    <source>
        <dbReference type="EMBL" id="QBF84679.1"/>
    </source>
</evidence>
<sequence>MTEYEKMKQGYDFDAGDKEICQVRANALTLTTKINHCGDSEVVQQLAKDLLGQIGNNSFITAPFKCEFGKNIIIGSNSFINMGCTILDGAEVRIGDNVLIAPSVQLYSASHSLDYKARRGWKTFCKPIVIEDDVWIGGNVVINQGVTIGARSVVAASSVVNQDVPADTVVGGVPAKVIKKLNQ</sequence>
<keyword evidence="3 9" id="KW-0808">Transferase</keyword>
<dbReference type="Pfam" id="PF12464">
    <property type="entry name" value="Mac"/>
    <property type="match status" value="1"/>
</dbReference>
<dbReference type="AlphaFoldDB" id="A0A411PMF0"/>
<accession>A0A411PMF0</accession>
<dbReference type="PROSITE" id="PS00101">
    <property type="entry name" value="HEXAPEP_TRANSFERASES"/>
    <property type="match status" value="1"/>
</dbReference>
<evidence type="ECO:0000256" key="2">
    <source>
        <dbReference type="ARBA" id="ARBA00022458"/>
    </source>
</evidence>
<protein>
    <recommendedName>
        <fullName evidence="7">Nodulation protein L</fullName>
    </recommendedName>
</protein>
<organism evidence="9 10">
    <name type="scientific">Shewanella maritima</name>
    <dbReference type="NCBI Taxonomy" id="2520507"/>
    <lineage>
        <taxon>Bacteria</taxon>
        <taxon>Pseudomonadati</taxon>
        <taxon>Pseudomonadota</taxon>
        <taxon>Gammaproteobacteria</taxon>
        <taxon>Alteromonadales</taxon>
        <taxon>Shewanellaceae</taxon>
        <taxon>Shewanella</taxon>
    </lineage>
</organism>
<gene>
    <name evidence="9" type="ORF">EXU30_19865</name>
</gene>
<dbReference type="RefSeq" id="WP_130603025.1">
    <property type="nucleotide sequence ID" value="NZ_CP036200.1"/>
</dbReference>
<keyword evidence="5" id="KW-0012">Acyltransferase</keyword>
<dbReference type="GO" id="GO:0008374">
    <property type="term" value="F:O-acyltransferase activity"/>
    <property type="evidence" value="ECO:0007669"/>
    <property type="project" value="TreeGrafter"/>
</dbReference>
<dbReference type="Pfam" id="PF00132">
    <property type="entry name" value="Hexapep"/>
    <property type="match status" value="1"/>
</dbReference>
<feature type="domain" description="Maltose/galactoside acetyltransferase" evidence="8">
    <location>
        <begin position="4"/>
        <end position="56"/>
    </location>
</feature>
<comment type="function">
    <text evidence="6">Acetyltransferase implicated in the O-acetylation of Nod factors.</text>
</comment>
<dbReference type="PANTHER" id="PTHR23416">
    <property type="entry name" value="SIALIC ACID SYNTHASE-RELATED"/>
    <property type="match status" value="1"/>
</dbReference>
<dbReference type="GO" id="GO:0016407">
    <property type="term" value="F:acetyltransferase activity"/>
    <property type="evidence" value="ECO:0007669"/>
    <property type="project" value="InterPro"/>
</dbReference>
<evidence type="ECO:0000256" key="6">
    <source>
        <dbReference type="ARBA" id="ARBA00055587"/>
    </source>
</evidence>
<evidence type="ECO:0000256" key="4">
    <source>
        <dbReference type="ARBA" id="ARBA00022737"/>
    </source>
</evidence>
<proteinExistence type="inferred from homology"/>
<evidence type="ECO:0000256" key="3">
    <source>
        <dbReference type="ARBA" id="ARBA00022679"/>
    </source>
</evidence>
<dbReference type="SUPFAM" id="SSF51161">
    <property type="entry name" value="Trimeric LpxA-like enzymes"/>
    <property type="match status" value="1"/>
</dbReference>
<evidence type="ECO:0000256" key="1">
    <source>
        <dbReference type="ARBA" id="ARBA00007274"/>
    </source>
</evidence>
<dbReference type="CDD" id="cd03357">
    <property type="entry name" value="LbH_MAT_GAT"/>
    <property type="match status" value="1"/>
</dbReference>
<dbReference type="InterPro" id="IPR051159">
    <property type="entry name" value="Hexapeptide_acetyltransf"/>
</dbReference>
<name>A0A411PMF0_9GAMM</name>
<keyword evidence="4" id="KW-0677">Repeat</keyword>
<comment type="similarity">
    <text evidence="1">Belongs to the transferase hexapeptide repeat family.</text>
</comment>
<dbReference type="SMART" id="SM01266">
    <property type="entry name" value="Mac"/>
    <property type="match status" value="1"/>
</dbReference>
<dbReference type="InterPro" id="IPR001451">
    <property type="entry name" value="Hexapep"/>
</dbReference>
<evidence type="ECO:0000256" key="5">
    <source>
        <dbReference type="ARBA" id="ARBA00023315"/>
    </source>
</evidence>
<keyword evidence="2" id="KW-0536">Nodulation</keyword>